<evidence type="ECO:0000259" key="3">
    <source>
        <dbReference type="PROSITE" id="PS50053"/>
    </source>
</evidence>
<evidence type="ECO:0000256" key="2">
    <source>
        <dbReference type="SAM" id="MobiDB-lite"/>
    </source>
</evidence>
<dbReference type="GO" id="GO:0050821">
    <property type="term" value="P:protein stabilization"/>
    <property type="evidence" value="ECO:0007669"/>
    <property type="project" value="TreeGrafter"/>
</dbReference>
<feature type="compositionally biased region" description="Low complexity" evidence="2">
    <location>
        <begin position="380"/>
        <end position="403"/>
    </location>
</feature>
<evidence type="ECO:0000313" key="5">
    <source>
        <dbReference type="Proteomes" id="UP000636709"/>
    </source>
</evidence>
<dbReference type="AlphaFoldDB" id="A0A835AH29"/>
<comment type="caution">
    <text evidence="4">The sequence shown here is derived from an EMBL/GenBank/DDBJ whole genome shotgun (WGS) entry which is preliminary data.</text>
</comment>
<sequence>MRWFPLSSASAIICFSSSSSLSIHPSVRRLRSSSPIDPLRLLIPLLAIYQQLAKGTRGGGDRMLGAKPKARKGAPAKLGTVTEAPVAPAAGGKGGKVPAEEVWEVRPGGMLVQKRGGGASDDEPSPNVKPVPTIRVKVKHAGVTHEIYISSEASFGELKKLVAAKTGLHPDDQKILYKDKERDSKAFLDMAGVKDRSKLVVVEDPEAKARRLIEERRNGHLEKAARAVASVTAEVDKLAPKVAALESSVRKGEKVAENDVVQVTELLMNELLKLDAVVADGDVKAQRRMQEHLSSSTFECRGLLIESNPAAVKRVQKYVETLDAVAAKNAAIIRKSGEKAKQAPPPPQQQHQQPRQQQQQYNRQQQQPAAGQTRWEMFDLLSSLPSTSSASSTTTVSSTASSGAPPPPTNRLDWMLF</sequence>
<dbReference type="InterPro" id="IPR029071">
    <property type="entry name" value="Ubiquitin-like_domsf"/>
</dbReference>
<dbReference type="PANTHER" id="PTHR12329">
    <property type="entry name" value="BCL2-ASSOCIATED ATHANOGENE"/>
    <property type="match status" value="1"/>
</dbReference>
<dbReference type="SUPFAM" id="SSF63491">
    <property type="entry name" value="BAG domain"/>
    <property type="match status" value="1"/>
</dbReference>
<dbReference type="Proteomes" id="UP000636709">
    <property type="component" value="Unassembled WGS sequence"/>
</dbReference>
<accession>A0A835AH29</accession>
<keyword evidence="5" id="KW-1185">Reference proteome</keyword>
<organism evidence="4 5">
    <name type="scientific">Digitaria exilis</name>
    <dbReference type="NCBI Taxonomy" id="1010633"/>
    <lineage>
        <taxon>Eukaryota</taxon>
        <taxon>Viridiplantae</taxon>
        <taxon>Streptophyta</taxon>
        <taxon>Embryophyta</taxon>
        <taxon>Tracheophyta</taxon>
        <taxon>Spermatophyta</taxon>
        <taxon>Magnoliopsida</taxon>
        <taxon>Liliopsida</taxon>
        <taxon>Poales</taxon>
        <taxon>Poaceae</taxon>
        <taxon>PACMAD clade</taxon>
        <taxon>Panicoideae</taxon>
        <taxon>Panicodae</taxon>
        <taxon>Paniceae</taxon>
        <taxon>Anthephorinae</taxon>
        <taxon>Digitaria</taxon>
    </lineage>
</organism>
<feature type="domain" description="Ubiquitin-like" evidence="3">
    <location>
        <begin position="132"/>
        <end position="202"/>
    </location>
</feature>
<feature type="region of interest" description="Disordered" evidence="2">
    <location>
        <begin position="336"/>
        <end position="412"/>
    </location>
</feature>
<evidence type="ECO:0000256" key="1">
    <source>
        <dbReference type="ARBA" id="ARBA00023186"/>
    </source>
</evidence>
<feature type="compositionally biased region" description="Low complexity" evidence="2">
    <location>
        <begin position="349"/>
        <end position="372"/>
    </location>
</feature>
<evidence type="ECO:0000313" key="4">
    <source>
        <dbReference type="EMBL" id="KAF8662227.1"/>
    </source>
</evidence>
<dbReference type="GO" id="GO:0051087">
    <property type="term" value="F:protein-folding chaperone binding"/>
    <property type="evidence" value="ECO:0007669"/>
    <property type="project" value="InterPro"/>
</dbReference>
<dbReference type="Gene3D" id="3.10.20.90">
    <property type="entry name" value="Phosphatidylinositol 3-kinase Catalytic Subunit, Chain A, domain 1"/>
    <property type="match status" value="1"/>
</dbReference>
<dbReference type="PANTHER" id="PTHR12329:SF20">
    <property type="entry name" value="OS06G0126500 PROTEIN"/>
    <property type="match status" value="1"/>
</dbReference>
<dbReference type="PROSITE" id="PS50053">
    <property type="entry name" value="UBIQUITIN_2"/>
    <property type="match status" value="1"/>
</dbReference>
<dbReference type="OrthoDB" id="417450at2759"/>
<dbReference type="Gene3D" id="1.20.58.120">
    <property type="entry name" value="BAG domain"/>
    <property type="match status" value="1"/>
</dbReference>
<dbReference type="EMBL" id="JACEFO010002381">
    <property type="protein sequence ID" value="KAF8662227.1"/>
    <property type="molecule type" value="Genomic_DNA"/>
</dbReference>
<dbReference type="SUPFAM" id="SSF54236">
    <property type="entry name" value="Ubiquitin-like"/>
    <property type="match status" value="1"/>
</dbReference>
<dbReference type="InterPro" id="IPR039773">
    <property type="entry name" value="BAG_chaperone_regulator"/>
</dbReference>
<protein>
    <recommendedName>
        <fullName evidence="3">Ubiquitin-like domain-containing protein</fullName>
    </recommendedName>
</protein>
<keyword evidence="1" id="KW-0143">Chaperone</keyword>
<dbReference type="Pfam" id="PF00240">
    <property type="entry name" value="ubiquitin"/>
    <property type="match status" value="1"/>
</dbReference>
<proteinExistence type="predicted"/>
<dbReference type="InterPro" id="IPR036533">
    <property type="entry name" value="BAG_dom_sf"/>
</dbReference>
<dbReference type="SMART" id="SM00213">
    <property type="entry name" value="UBQ"/>
    <property type="match status" value="1"/>
</dbReference>
<dbReference type="GO" id="GO:0005737">
    <property type="term" value="C:cytoplasm"/>
    <property type="evidence" value="ECO:0007669"/>
    <property type="project" value="TreeGrafter"/>
</dbReference>
<gene>
    <name evidence="4" type="ORF">HU200_056429</name>
</gene>
<dbReference type="Pfam" id="PF02179">
    <property type="entry name" value="BAG"/>
    <property type="match status" value="1"/>
</dbReference>
<name>A0A835AH29_9POAL</name>
<dbReference type="InterPro" id="IPR000626">
    <property type="entry name" value="Ubiquitin-like_dom"/>
</dbReference>
<dbReference type="InterPro" id="IPR003103">
    <property type="entry name" value="BAG_domain"/>
</dbReference>
<feature type="region of interest" description="Disordered" evidence="2">
    <location>
        <begin position="56"/>
        <end position="78"/>
    </location>
</feature>
<reference evidence="4" key="1">
    <citation type="submission" date="2020-07" db="EMBL/GenBank/DDBJ databases">
        <title>Genome sequence and genetic diversity analysis of an under-domesticated orphan crop, white fonio (Digitaria exilis).</title>
        <authorList>
            <person name="Bennetzen J.L."/>
            <person name="Chen S."/>
            <person name="Ma X."/>
            <person name="Wang X."/>
            <person name="Yssel A.E.J."/>
            <person name="Chaluvadi S.R."/>
            <person name="Johnson M."/>
            <person name="Gangashetty P."/>
            <person name="Hamidou F."/>
            <person name="Sanogo M.D."/>
            <person name="Zwaenepoel A."/>
            <person name="Wallace J."/>
            <person name="Van De Peer Y."/>
            <person name="Van Deynze A."/>
        </authorList>
    </citation>
    <scope>NUCLEOTIDE SEQUENCE</scope>
    <source>
        <tissue evidence="4">Leaves</tissue>
    </source>
</reference>
<dbReference type="GO" id="GO:0000774">
    <property type="term" value="F:adenyl-nucleotide exchange factor activity"/>
    <property type="evidence" value="ECO:0007669"/>
    <property type="project" value="TreeGrafter"/>
</dbReference>